<feature type="region of interest" description="Disordered" evidence="1">
    <location>
        <begin position="1"/>
        <end position="59"/>
    </location>
</feature>
<dbReference type="SMART" id="SM00151">
    <property type="entry name" value="SWIB"/>
    <property type="match status" value="1"/>
</dbReference>
<evidence type="ECO:0000259" key="2">
    <source>
        <dbReference type="PROSITE" id="PS51925"/>
    </source>
</evidence>
<comment type="caution">
    <text evidence="3">The sequence shown here is derived from an EMBL/GenBank/DDBJ whole genome shotgun (WGS) entry which is preliminary data.</text>
</comment>
<dbReference type="CDD" id="cd10568">
    <property type="entry name" value="SWIB_like"/>
    <property type="match status" value="1"/>
</dbReference>
<dbReference type="EMBL" id="VXIS01000455">
    <property type="protein sequence ID" value="KAA8893368.1"/>
    <property type="molecule type" value="Genomic_DNA"/>
</dbReference>
<dbReference type="PANTHER" id="PTHR13844">
    <property type="entry name" value="SWI/SNF-RELATED MATRIX-ASSOCIATED ACTIN-DEPENDENT REGULATOR OF CHROMATIN SUBFAMILY D"/>
    <property type="match status" value="1"/>
</dbReference>
<reference evidence="3 4" key="1">
    <citation type="submission" date="2019-09" db="EMBL/GenBank/DDBJ databases">
        <title>Draft genome of the ectomycorrhizal ascomycete Sphaerosporella brunnea.</title>
        <authorList>
            <consortium name="DOE Joint Genome Institute"/>
            <person name="Benucci G.M."/>
            <person name="Marozzi G."/>
            <person name="Antonielli L."/>
            <person name="Sanchez S."/>
            <person name="Marco P."/>
            <person name="Wang X."/>
            <person name="Falini L.B."/>
            <person name="Barry K."/>
            <person name="Haridas S."/>
            <person name="Lipzen A."/>
            <person name="Labutti K."/>
            <person name="Grigoriev I.V."/>
            <person name="Murat C."/>
            <person name="Martin F."/>
            <person name="Albertini E."/>
            <person name="Donnini D."/>
            <person name="Bonito G."/>
        </authorList>
    </citation>
    <scope>NUCLEOTIDE SEQUENCE [LARGE SCALE GENOMIC DNA]</scope>
    <source>
        <strain evidence="3 4">Sb_GMNB300</strain>
    </source>
</reference>
<dbReference type="Pfam" id="PF02201">
    <property type="entry name" value="SWIB"/>
    <property type="match status" value="1"/>
</dbReference>
<evidence type="ECO:0000313" key="3">
    <source>
        <dbReference type="EMBL" id="KAA8893368.1"/>
    </source>
</evidence>
<feature type="domain" description="DM2" evidence="2">
    <location>
        <begin position="278"/>
        <end position="355"/>
    </location>
</feature>
<keyword evidence="4" id="KW-1185">Reference proteome</keyword>
<name>A0A5J5EF69_9PEZI</name>
<feature type="region of interest" description="Disordered" evidence="1">
    <location>
        <begin position="228"/>
        <end position="251"/>
    </location>
</feature>
<evidence type="ECO:0000313" key="4">
    <source>
        <dbReference type="Proteomes" id="UP000326924"/>
    </source>
</evidence>
<dbReference type="InterPro" id="IPR003121">
    <property type="entry name" value="SWIB_MDM2_domain"/>
</dbReference>
<dbReference type="Proteomes" id="UP000326924">
    <property type="component" value="Unassembled WGS sequence"/>
</dbReference>
<accession>A0A5J5EF69</accession>
<gene>
    <name evidence="3" type="ORF">FN846DRAFT_979384</name>
</gene>
<dbReference type="SUPFAM" id="SSF47592">
    <property type="entry name" value="SWIB/MDM2 domain"/>
    <property type="match status" value="1"/>
</dbReference>
<evidence type="ECO:0000256" key="1">
    <source>
        <dbReference type="SAM" id="MobiDB-lite"/>
    </source>
</evidence>
<dbReference type="FunCoup" id="A0A5J5EF69">
    <property type="interactions" value="881"/>
</dbReference>
<dbReference type="AlphaFoldDB" id="A0A5J5EF69"/>
<dbReference type="PROSITE" id="PS51925">
    <property type="entry name" value="SWIB_MDM2"/>
    <property type="match status" value="1"/>
</dbReference>
<feature type="compositionally biased region" description="Pro residues" evidence="1">
    <location>
        <begin position="15"/>
        <end position="32"/>
    </location>
</feature>
<sequence>MDPMRGTPVQMRLPPGYPQPGQPTHSPAPPPQQASRGPGPMIRQQGPHPQMSQAQLAQQHQVALAERELAKRRARKPTDKAIPEGVEEIVPNARVYRELREMERRYDAAIMRKRLDIQDSANRNVKNTKTLRIFISNTAKDQPWQMLKRPLDENAFDFDTGQIPTFRVKIEGRLLDDEEGEAAELDPDSDLSLAQNPSPARLPKRKFSHFFKSIVIELERSRELHPDGGTIEWRKQSPNTQPATNALGMNGPQEFDGFEFERKGEENINCMIKLTRDEAPDRFRLSPVLADLLDTKEDTRAGIVMKMWEYVRANGLQDPDEKRTINCDERLRQIFSVDRLYFPQIPELTLSHILPLEPITISYQIRCDVAASMSPQVHDITVFVDDPIRQQMQAVVQSPSYTSTLREIVTIDDQIAVLVQAINHSKAKRDFWKSMAEDPAEFVKRWVSSQKRDLDTLCGEALSRAVEEDEVRKAVQWKDRVAESVYMLLSKPQPQLQQRT</sequence>
<dbReference type="Gene3D" id="1.10.245.10">
    <property type="entry name" value="SWIB/MDM2 domain"/>
    <property type="match status" value="1"/>
</dbReference>
<proteinExistence type="predicted"/>
<dbReference type="OrthoDB" id="10263741at2759"/>
<dbReference type="InterPro" id="IPR019835">
    <property type="entry name" value="SWIB_domain"/>
</dbReference>
<organism evidence="3 4">
    <name type="scientific">Sphaerosporella brunnea</name>
    <dbReference type="NCBI Taxonomy" id="1250544"/>
    <lineage>
        <taxon>Eukaryota</taxon>
        <taxon>Fungi</taxon>
        <taxon>Dikarya</taxon>
        <taxon>Ascomycota</taxon>
        <taxon>Pezizomycotina</taxon>
        <taxon>Pezizomycetes</taxon>
        <taxon>Pezizales</taxon>
        <taxon>Pyronemataceae</taxon>
        <taxon>Sphaerosporella</taxon>
    </lineage>
</organism>
<dbReference type="InterPro" id="IPR036885">
    <property type="entry name" value="SWIB_MDM2_dom_sf"/>
</dbReference>
<dbReference type="InParanoid" id="A0A5J5EF69"/>
<protein>
    <recommendedName>
        <fullName evidence="2">DM2 domain-containing protein</fullName>
    </recommendedName>
</protein>